<evidence type="ECO:0000313" key="2">
    <source>
        <dbReference type="EMBL" id="GIG15013.1"/>
    </source>
</evidence>
<comment type="caution">
    <text evidence="2">The sequence shown here is derived from an EMBL/GenBank/DDBJ whole genome shotgun (WGS) entry which is preliminary data.</text>
</comment>
<evidence type="ECO:0008006" key="4">
    <source>
        <dbReference type="Google" id="ProtNLM"/>
    </source>
</evidence>
<reference evidence="2" key="1">
    <citation type="submission" date="2021-01" db="EMBL/GenBank/DDBJ databases">
        <title>Whole genome shotgun sequence of Catellatospora methionotrophica NBRC 14553.</title>
        <authorList>
            <person name="Komaki H."/>
            <person name="Tamura T."/>
        </authorList>
    </citation>
    <scope>NUCLEOTIDE SEQUENCE</scope>
    <source>
        <strain evidence="2">NBRC 14553</strain>
    </source>
</reference>
<proteinExistence type="predicted"/>
<dbReference type="Proteomes" id="UP000660339">
    <property type="component" value="Unassembled WGS sequence"/>
</dbReference>
<feature type="signal peptide" evidence="1">
    <location>
        <begin position="1"/>
        <end position="27"/>
    </location>
</feature>
<keyword evidence="1" id="KW-0732">Signal</keyword>
<evidence type="ECO:0000313" key="3">
    <source>
        <dbReference type="Proteomes" id="UP000660339"/>
    </source>
</evidence>
<dbReference type="RefSeq" id="WP_166378680.1">
    <property type="nucleotide sequence ID" value="NZ_BAAATT010000007.1"/>
</dbReference>
<dbReference type="AlphaFoldDB" id="A0A8J3LBA1"/>
<organism evidence="2 3">
    <name type="scientific">Catellatospora methionotrophica</name>
    <dbReference type="NCBI Taxonomy" id="121620"/>
    <lineage>
        <taxon>Bacteria</taxon>
        <taxon>Bacillati</taxon>
        <taxon>Actinomycetota</taxon>
        <taxon>Actinomycetes</taxon>
        <taxon>Micromonosporales</taxon>
        <taxon>Micromonosporaceae</taxon>
        <taxon>Catellatospora</taxon>
    </lineage>
</organism>
<evidence type="ECO:0000256" key="1">
    <source>
        <dbReference type="SAM" id="SignalP"/>
    </source>
</evidence>
<feature type="chain" id="PRO_5035294341" description="Peptidase inhibitor family I36" evidence="1">
    <location>
        <begin position="28"/>
        <end position="153"/>
    </location>
</feature>
<sequence length="153" mass="16972">MRKMYRGLLATGVMVVALMLNPAAAQAGSGHPWCTSADLKGCLWAWDGAYAYNYSVSCAWFNSDSNWSDDCVFEETPGGMRNRASSLVNESTHGNYARLYYHTGYTGAWACIGPGEYWDNLYNWWFNHGAGLGGYQTRIDNEIAGFKWSTSCG</sequence>
<protein>
    <recommendedName>
        <fullName evidence="4">Peptidase inhibitor family I36</fullName>
    </recommendedName>
</protein>
<keyword evidence="3" id="KW-1185">Reference proteome</keyword>
<accession>A0A8J3LBA1</accession>
<name>A0A8J3LBA1_9ACTN</name>
<gene>
    <name evidence="2" type="ORF">Cme02nite_33450</name>
</gene>
<dbReference type="EMBL" id="BONJ01000017">
    <property type="protein sequence ID" value="GIG15013.1"/>
    <property type="molecule type" value="Genomic_DNA"/>
</dbReference>